<dbReference type="Proteomes" id="UP000281028">
    <property type="component" value="Unassembled WGS sequence"/>
</dbReference>
<name>A0A9Q5D9V0_9BACT</name>
<organism evidence="2 3">
    <name type="scientific">Chitinophaga solisilvae</name>
    <dbReference type="NCBI Taxonomy" id="1233460"/>
    <lineage>
        <taxon>Bacteria</taxon>
        <taxon>Pseudomonadati</taxon>
        <taxon>Bacteroidota</taxon>
        <taxon>Chitinophagia</taxon>
        <taxon>Chitinophagales</taxon>
        <taxon>Chitinophagaceae</taxon>
        <taxon>Chitinophaga</taxon>
    </lineage>
</organism>
<comment type="caution">
    <text evidence="2">The sequence shown here is derived from an EMBL/GenBank/DDBJ whole genome shotgun (WGS) entry which is preliminary data.</text>
</comment>
<proteinExistence type="predicted"/>
<sequence>MDKVTFQDSSVTEFINQKFIAIKLQLDTTMGDNERIKNWRKDVEYLKKKYTISAVPTFLFFDAKGEIVHMGRGALDPSSFLVLGKNAMNSLKQYFPLLRKFEEGERDYRRMEYLARTAKGLGFSDVAYKVARTYMDGYLLKLPADSLMKIDAIRFISDFIQHSNSPEFEFFSRNAKRINDLVEYKDFSEMLNCSVIAKEEIDPKVWPHNKAVDNEPDWDQLKKILQRKFNNEYVK</sequence>
<dbReference type="EMBL" id="RIAR02000001">
    <property type="protein sequence ID" value="NSL90759.1"/>
    <property type="molecule type" value="Genomic_DNA"/>
</dbReference>
<feature type="domain" description="Thioredoxin-like fold" evidence="1">
    <location>
        <begin position="1"/>
        <end position="80"/>
    </location>
</feature>
<gene>
    <name evidence="2" type="ORF">ECE50_028305</name>
</gene>
<dbReference type="Pfam" id="PF13098">
    <property type="entry name" value="Thioredoxin_2"/>
    <property type="match status" value="1"/>
</dbReference>
<accession>A0A9Q5D9V0</accession>
<dbReference type="Gene3D" id="3.40.30.10">
    <property type="entry name" value="Glutaredoxin"/>
    <property type="match status" value="1"/>
</dbReference>
<evidence type="ECO:0000313" key="3">
    <source>
        <dbReference type="Proteomes" id="UP000281028"/>
    </source>
</evidence>
<protein>
    <submittedName>
        <fullName evidence="2">Thioredoxin family protein</fullName>
    </submittedName>
</protein>
<evidence type="ECO:0000259" key="1">
    <source>
        <dbReference type="Pfam" id="PF13098"/>
    </source>
</evidence>
<dbReference type="AlphaFoldDB" id="A0A9Q5D9V0"/>
<dbReference type="InterPro" id="IPR012336">
    <property type="entry name" value="Thioredoxin-like_fold"/>
</dbReference>
<keyword evidence="3" id="KW-1185">Reference proteome</keyword>
<dbReference type="SUPFAM" id="SSF52833">
    <property type="entry name" value="Thioredoxin-like"/>
    <property type="match status" value="1"/>
</dbReference>
<reference evidence="2" key="1">
    <citation type="submission" date="2020-05" db="EMBL/GenBank/DDBJ databases">
        <title>Chitinophaga laudate sp. nov., isolated from a tropical peat swamp.</title>
        <authorList>
            <person name="Goh C.B.S."/>
            <person name="Lee M.S."/>
            <person name="Parimannan S."/>
            <person name="Pasbakhsh P."/>
            <person name="Yule C.M."/>
            <person name="Rajandas H."/>
            <person name="Loke S."/>
            <person name="Croft L."/>
            <person name="Tan J.B.L."/>
        </authorList>
    </citation>
    <scope>NUCLEOTIDE SEQUENCE</scope>
    <source>
        <strain evidence="2">Mgbs1</strain>
    </source>
</reference>
<evidence type="ECO:0000313" key="2">
    <source>
        <dbReference type="EMBL" id="NSL90759.1"/>
    </source>
</evidence>
<dbReference type="InterPro" id="IPR036249">
    <property type="entry name" value="Thioredoxin-like_sf"/>
</dbReference>